<evidence type="ECO:0000313" key="2">
    <source>
        <dbReference type="EMBL" id="MBB5220314.1"/>
    </source>
</evidence>
<dbReference type="InterPro" id="IPR016181">
    <property type="entry name" value="Acyl_CoA_acyltransferase"/>
</dbReference>
<dbReference type="InterPro" id="IPR000182">
    <property type="entry name" value="GNAT_dom"/>
</dbReference>
<feature type="domain" description="N-acetyltransferase" evidence="1">
    <location>
        <begin position="1"/>
        <end position="144"/>
    </location>
</feature>
<proteinExistence type="predicted"/>
<reference evidence="2 3" key="1">
    <citation type="submission" date="2020-08" db="EMBL/GenBank/DDBJ databases">
        <title>Genomic Encyclopedia of Type Strains, Phase IV (KMG-IV): sequencing the most valuable type-strain genomes for metagenomic binning, comparative biology and taxonomic classification.</title>
        <authorList>
            <person name="Goeker M."/>
        </authorList>
    </citation>
    <scope>NUCLEOTIDE SEQUENCE [LARGE SCALE GENOMIC DNA]</scope>
    <source>
        <strain evidence="2 3">DSM 101730</strain>
    </source>
</reference>
<keyword evidence="3" id="KW-1185">Reference proteome</keyword>
<gene>
    <name evidence="2" type="ORF">HNP73_000235</name>
</gene>
<dbReference type="PROSITE" id="PS51186">
    <property type="entry name" value="GNAT"/>
    <property type="match status" value="1"/>
</dbReference>
<evidence type="ECO:0000259" key="1">
    <source>
        <dbReference type="PROSITE" id="PS51186"/>
    </source>
</evidence>
<protein>
    <submittedName>
        <fullName evidence="2">Putative acetyltransferase</fullName>
        <ecNumber evidence="2">2.3.1.-</ecNumber>
    </submittedName>
</protein>
<comment type="caution">
    <text evidence="2">The sequence shown here is derived from an EMBL/GenBank/DDBJ whole genome shotgun (WGS) entry which is preliminary data.</text>
</comment>
<dbReference type="RefSeq" id="WP_184146299.1">
    <property type="nucleotide sequence ID" value="NZ_JACHFM010000001.1"/>
</dbReference>
<dbReference type="AlphaFoldDB" id="A0A840SHA9"/>
<keyword evidence="2" id="KW-0808">Transferase</keyword>
<dbReference type="EMBL" id="JACHFM010000001">
    <property type="protein sequence ID" value="MBB5220314.1"/>
    <property type="molecule type" value="Genomic_DNA"/>
</dbReference>
<accession>A0A840SHA9</accession>
<dbReference type="Gene3D" id="3.40.630.30">
    <property type="match status" value="1"/>
</dbReference>
<dbReference type="GO" id="GO:0016747">
    <property type="term" value="F:acyltransferase activity, transferring groups other than amino-acyl groups"/>
    <property type="evidence" value="ECO:0007669"/>
    <property type="project" value="InterPro"/>
</dbReference>
<organism evidence="2 3">
    <name type="scientific">Amaricoccus macauensis</name>
    <dbReference type="NCBI Taxonomy" id="57001"/>
    <lineage>
        <taxon>Bacteria</taxon>
        <taxon>Pseudomonadati</taxon>
        <taxon>Pseudomonadota</taxon>
        <taxon>Alphaproteobacteria</taxon>
        <taxon>Rhodobacterales</taxon>
        <taxon>Paracoccaceae</taxon>
        <taxon>Amaricoccus</taxon>
    </lineage>
</organism>
<name>A0A840SHA9_9RHOB</name>
<sequence>MEIRDERPEDAPAISRLVTGAFRDAPHSDGTEAAIVDGLRAAGALTISLVAVEGTAVLGHVAFSPVTLSGAGCDWYGLGPLAVCVSGRRRGTGEALVRAGLARLTRDGAAGCVVLGDPAYYSRFGFRPDPALTLDGVPAEYFQALRFGGADAGSVAYHPAFYPGGA</sequence>
<dbReference type="Proteomes" id="UP000549457">
    <property type="component" value="Unassembled WGS sequence"/>
</dbReference>
<keyword evidence="2" id="KW-0012">Acyltransferase</keyword>
<evidence type="ECO:0000313" key="3">
    <source>
        <dbReference type="Proteomes" id="UP000549457"/>
    </source>
</evidence>
<dbReference type="SUPFAM" id="SSF55729">
    <property type="entry name" value="Acyl-CoA N-acyltransferases (Nat)"/>
    <property type="match status" value="1"/>
</dbReference>
<dbReference type="EC" id="2.3.1.-" evidence="2"/>